<comment type="caution">
    <text evidence="5">The sequence shown here is derived from an EMBL/GenBank/DDBJ whole genome shotgun (WGS) entry which is preliminary data.</text>
</comment>
<evidence type="ECO:0000259" key="4">
    <source>
        <dbReference type="Pfam" id="PF00135"/>
    </source>
</evidence>
<feature type="chain" id="PRO_5040531672" description="Carboxylic ester hydrolase" evidence="3">
    <location>
        <begin position="25"/>
        <end position="557"/>
    </location>
</feature>
<dbReference type="OrthoDB" id="408631at2759"/>
<evidence type="ECO:0000256" key="2">
    <source>
        <dbReference type="ARBA" id="ARBA00022801"/>
    </source>
</evidence>
<organism evidence="5 6">
    <name type="scientific">Saccharata proteae CBS 121410</name>
    <dbReference type="NCBI Taxonomy" id="1314787"/>
    <lineage>
        <taxon>Eukaryota</taxon>
        <taxon>Fungi</taxon>
        <taxon>Dikarya</taxon>
        <taxon>Ascomycota</taxon>
        <taxon>Pezizomycotina</taxon>
        <taxon>Dothideomycetes</taxon>
        <taxon>Dothideomycetes incertae sedis</taxon>
        <taxon>Botryosphaeriales</taxon>
        <taxon>Saccharataceae</taxon>
        <taxon>Saccharata</taxon>
    </lineage>
</organism>
<dbReference type="AlphaFoldDB" id="A0A9P4HSF1"/>
<evidence type="ECO:0000256" key="3">
    <source>
        <dbReference type="RuleBase" id="RU361235"/>
    </source>
</evidence>
<dbReference type="SUPFAM" id="SSF53474">
    <property type="entry name" value="alpha/beta-Hydrolases"/>
    <property type="match status" value="1"/>
</dbReference>
<protein>
    <recommendedName>
        <fullName evidence="3">Carboxylic ester hydrolase</fullName>
        <ecNumber evidence="3">3.1.1.-</ecNumber>
    </recommendedName>
</protein>
<keyword evidence="3" id="KW-0732">Signal</keyword>
<evidence type="ECO:0000313" key="5">
    <source>
        <dbReference type="EMBL" id="KAF2086017.1"/>
    </source>
</evidence>
<dbReference type="Pfam" id="PF00135">
    <property type="entry name" value="COesterase"/>
    <property type="match status" value="1"/>
</dbReference>
<accession>A0A9P4HSF1</accession>
<dbReference type="EMBL" id="ML978727">
    <property type="protein sequence ID" value="KAF2086017.1"/>
    <property type="molecule type" value="Genomic_DNA"/>
</dbReference>
<comment type="similarity">
    <text evidence="1 3">Belongs to the type-B carboxylesterase/lipase family.</text>
</comment>
<dbReference type="PANTHER" id="PTHR11559">
    <property type="entry name" value="CARBOXYLESTERASE"/>
    <property type="match status" value="1"/>
</dbReference>
<dbReference type="PROSITE" id="PS00122">
    <property type="entry name" value="CARBOXYLESTERASE_B_1"/>
    <property type="match status" value="1"/>
</dbReference>
<proteinExistence type="inferred from homology"/>
<dbReference type="GO" id="GO:0016787">
    <property type="term" value="F:hydrolase activity"/>
    <property type="evidence" value="ECO:0007669"/>
    <property type="project" value="UniProtKB-KW"/>
</dbReference>
<feature type="signal peptide" evidence="3">
    <location>
        <begin position="1"/>
        <end position="24"/>
    </location>
</feature>
<reference evidence="5" key="1">
    <citation type="journal article" date="2020" name="Stud. Mycol.">
        <title>101 Dothideomycetes genomes: a test case for predicting lifestyles and emergence of pathogens.</title>
        <authorList>
            <person name="Haridas S."/>
            <person name="Albert R."/>
            <person name="Binder M."/>
            <person name="Bloem J."/>
            <person name="Labutti K."/>
            <person name="Salamov A."/>
            <person name="Andreopoulos B."/>
            <person name="Baker S."/>
            <person name="Barry K."/>
            <person name="Bills G."/>
            <person name="Bluhm B."/>
            <person name="Cannon C."/>
            <person name="Castanera R."/>
            <person name="Culley D."/>
            <person name="Daum C."/>
            <person name="Ezra D."/>
            <person name="Gonzalez J."/>
            <person name="Henrissat B."/>
            <person name="Kuo A."/>
            <person name="Liang C."/>
            <person name="Lipzen A."/>
            <person name="Lutzoni F."/>
            <person name="Magnuson J."/>
            <person name="Mondo S."/>
            <person name="Nolan M."/>
            <person name="Ohm R."/>
            <person name="Pangilinan J."/>
            <person name="Park H.-J."/>
            <person name="Ramirez L."/>
            <person name="Alfaro M."/>
            <person name="Sun H."/>
            <person name="Tritt A."/>
            <person name="Yoshinaga Y."/>
            <person name="Zwiers L.-H."/>
            <person name="Turgeon B."/>
            <person name="Goodwin S."/>
            <person name="Spatafora J."/>
            <person name="Crous P."/>
            <person name="Grigoriev I."/>
        </authorList>
    </citation>
    <scope>NUCLEOTIDE SEQUENCE</scope>
    <source>
        <strain evidence="5">CBS 121410</strain>
    </source>
</reference>
<gene>
    <name evidence="5" type="ORF">K490DRAFT_74869</name>
</gene>
<name>A0A9P4HSF1_9PEZI</name>
<dbReference type="InterPro" id="IPR050309">
    <property type="entry name" value="Type-B_Carboxylest/Lipase"/>
</dbReference>
<dbReference type="InterPro" id="IPR019826">
    <property type="entry name" value="Carboxylesterase_B_AS"/>
</dbReference>
<keyword evidence="6" id="KW-1185">Reference proteome</keyword>
<dbReference type="Proteomes" id="UP000799776">
    <property type="component" value="Unassembled WGS sequence"/>
</dbReference>
<sequence>MLSKINSWLPGLLCIIAATRVSAAFAGIHRRADLPIVDLGYEQHQAIDYSESGGWYNFSNIRYGEAPVGNLRFREPVAVSGNSSEINNGSVGRTCPQASGAWTVIAREFAVSYEAGETFNYTAAEASLPGPAIPGSSQYDDRTTEDCLFLDVYAPLGVFDGSEETGLPVLIWLFGGGFTSGEKNGDGQFDPSSLMNSTTRNFIFVAVNYRLGAFGWLAGPSLQANGTANAGLYDQLLAFNWVQQNIQLFGGDPDQVTVMGKSAGAGSLMHQITAFGGEGTPPFQQAILSSPAFQPVANTEQPQEVYEDFLSLLGVSTIGEARELDSETLIAANAVLIYNSTYGSNSFGPVVDGIFSPAVPGQLLLEGSFYKDLKVMVGHNLNEALLFTDPRLDSIATYDQFLDEAFPTISNETATYIESELYPPVFNGTYGYTTEFTRAAKTTSDFAFVCNTNYLDRAFDNLTYAYEFSVTPGIHGQDTVYIFPLSTTTVNQTIAQTLRDSLTSFVIDGVPTGTSGNQFPLYDSNATIVNLTTTGIYQTTDDTANNRCVWWQKGEYA</sequence>
<evidence type="ECO:0000256" key="1">
    <source>
        <dbReference type="ARBA" id="ARBA00005964"/>
    </source>
</evidence>
<dbReference type="EC" id="3.1.1.-" evidence="3"/>
<dbReference type="Gene3D" id="3.40.50.1820">
    <property type="entry name" value="alpha/beta hydrolase"/>
    <property type="match status" value="1"/>
</dbReference>
<feature type="domain" description="Carboxylesterase type B" evidence="4">
    <location>
        <begin position="54"/>
        <end position="551"/>
    </location>
</feature>
<dbReference type="InterPro" id="IPR002018">
    <property type="entry name" value="CarbesteraseB"/>
</dbReference>
<dbReference type="InterPro" id="IPR029058">
    <property type="entry name" value="AB_hydrolase_fold"/>
</dbReference>
<dbReference type="PROSITE" id="PS00941">
    <property type="entry name" value="CARBOXYLESTERASE_B_2"/>
    <property type="match status" value="1"/>
</dbReference>
<keyword evidence="2 3" id="KW-0378">Hydrolase</keyword>
<dbReference type="InterPro" id="IPR019819">
    <property type="entry name" value="Carboxylesterase_B_CS"/>
</dbReference>
<evidence type="ECO:0000313" key="6">
    <source>
        <dbReference type="Proteomes" id="UP000799776"/>
    </source>
</evidence>